<dbReference type="Gene3D" id="3.40.50.1110">
    <property type="entry name" value="SGNH hydrolase"/>
    <property type="match status" value="1"/>
</dbReference>
<sequence>MVLLRSPDAAAVLAAIEQRRRPLDPRRHVLDRRDERELDRLPGQRDVLGALAEVRQLLEELVRVRLQPQDLPLGRRAPRALVERVEARVRRDPVQPGAQRGAAGVGLAPAPRPQERLLDEVLGVLERSEHPVAVDVQLAAVRLDARAERLLVEGLEISGDVAHVLCDGAGPESSSRQVGRIGPIADVAAGIERPPALLDRGERDGWIRDPQEHHDPSCTRLPQERRVEADPQAVLDDREVELARLAAVPRQVEQRGAHQVEHEALLGERERRERSPLRDPGRAEVLAAHRRLDGLSEQHDALLVELRNHGRGEPSLGEQAIEKADGGSIVQADGGRLRDPRHRGAARGPAPRCREGAARRSRRPARGAGGPVRHRPRPRRRRARRGADRQLRAARQEARRAARRAPGPGRAPGRGGAPDRPGRRARRGPRRPPLAQARDGRRGVRQARRVPVAADPPQPRHRGAAAARGPRPRARADQEAPPHARSWRTAARRGPRPGRDQHAEGHPRRAATSPLRRVHDARARGPARLHHDARAADAVLPARGRGRRGGRQARPGSTARDRLTADPMRRAARSRRFMSRRWLRRTLAALALLLALPALLVAEAIWALQGPDGVAFTPPPTTPQRVGSGSGEPLRFAVLGDSTAVGQGARYEQGIAVGAAEHLARRRPVALLNVGKSGARWEDVERQADRAARFKPDVVLVAAGANDVTHLTATGSVADSLRRTVATLREASPEVAIVLTGSPGVGVVPRFAQPLRWVAGRRTAQMNEAITKTADDLGATLAPVAARTSDLFAADRTLFAADDFHPSARGYATWRPVIAEALDAVTN</sequence>
<dbReference type="AlphaFoldDB" id="A0A6J4TTN6"/>
<dbReference type="Pfam" id="PF13472">
    <property type="entry name" value="Lipase_GDSL_2"/>
    <property type="match status" value="1"/>
</dbReference>
<organism evidence="3">
    <name type="scientific">uncultured Solirubrobacteraceae bacterium</name>
    <dbReference type="NCBI Taxonomy" id="1162706"/>
    <lineage>
        <taxon>Bacteria</taxon>
        <taxon>Bacillati</taxon>
        <taxon>Actinomycetota</taxon>
        <taxon>Thermoleophilia</taxon>
        <taxon>Solirubrobacterales</taxon>
        <taxon>Solirubrobacteraceae</taxon>
        <taxon>environmental samples</taxon>
    </lineage>
</organism>
<feature type="compositionally biased region" description="Basic and acidic residues" evidence="1">
    <location>
        <begin position="559"/>
        <end position="569"/>
    </location>
</feature>
<gene>
    <name evidence="3" type="ORF">AVDCRST_MAG85-3759</name>
</gene>
<feature type="compositionally biased region" description="Basic and acidic residues" evidence="1">
    <location>
        <begin position="497"/>
        <end position="507"/>
    </location>
</feature>
<feature type="compositionally biased region" description="Basic and acidic residues" evidence="1">
    <location>
        <begin position="517"/>
        <end position="535"/>
    </location>
</feature>
<reference evidence="3" key="1">
    <citation type="submission" date="2020-02" db="EMBL/GenBank/DDBJ databases">
        <authorList>
            <person name="Meier V. D."/>
        </authorList>
    </citation>
    <scope>NUCLEOTIDE SEQUENCE</scope>
    <source>
        <strain evidence="3">AVDCRST_MAG85</strain>
    </source>
</reference>
<feature type="domain" description="SGNH hydrolase-type esterase" evidence="2">
    <location>
        <begin position="638"/>
        <end position="812"/>
    </location>
</feature>
<dbReference type="SUPFAM" id="SSF52266">
    <property type="entry name" value="SGNH hydrolase"/>
    <property type="match status" value="1"/>
</dbReference>
<feature type="region of interest" description="Disordered" evidence="1">
    <location>
        <begin position="311"/>
        <end position="571"/>
    </location>
</feature>
<evidence type="ECO:0000313" key="3">
    <source>
        <dbReference type="EMBL" id="CAA9531970.1"/>
    </source>
</evidence>
<dbReference type="InterPro" id="IPR013830">
    <property type="entry name" value="SGNH_hydro"/>
</dbReference>
<dbReference type="GO" id="GO:0004622">
    <property type="term" value="F:phosphatidylcholine lysophospholipase activity"/>
    <property type="evidence" value="ECO:0007669"/>
    <property type="project" value="TreeGrafter"/>
</dbReference>
<accession>A0A6J4TTN6</accession>
<dbReference type="CDD" id="cd01836">
    <property type="entry name" value="FeeA_FeeB_like"/>
    <property type="match status" value="1"/>
</dbReference>
<feature type="compositionally biased region" description="Basic residues" evidence="1">
    <location>
        <begin position="372"/>
        <end position="384"/>
    </location>
</feature>
<name>A0A6J4TTN6_9ACTN</name>
<protein>
    <recommendedName>
        <fullName evidence="2">SGNH hydrolase-type esterase domain-containing protein</fullName>
    </recommendedName>
</protein>
<dbReference type="InterPro" id="IPR051532">
    <property type="entry name" value="Ester_Hydrolysis_Enzymes"/>
</dbReference>
<proteinExistence type="predicted"/>
<dbReference type="PANTHER" id="PTHR30383">
    <property type="entry name" value="THIOESTERASE 1/PROTEASE 1/LYSOPHOSPHOLIPASE L1"/>
    <property type="match status" value="1"/>
</dbReference>
<dbReference type="EMBL" id="CADCVT010000423">
    <property type="protein sequence ID" value="CAA9531970.1"/>
    <property type="molecule type" value="Genomic_DNA"/>
</dbReference>
<evidence type="ECO:0000256" key="1">
    <source>
        <dbReference type="SAM" id="MobiDB-lite"/>
    </source>
</evidence>
<evidence type="ECO:0000259" key="2">
    <source>
        <dbReference type="Pfam" id="PF13472"/>
    </source>
</evidence>
<dbReference type="PANTHER" id="PTHR30383:SF5">
    <property type="entry name" value="SGNH HYDROLASE-TYPE ESTERASE DOMAIN-CONTAINING PROTEIN"/>
    <property type="match status" value="1"/>
</dbReference>
<dbReference type="InterPro" id="IPR036514">
    <property type="entry name" value="SGNH_hydro_sf"/>
</dbReference>
<feature type="compositionally biased region" description="Basic and acidic residues" evidence="1">
    <location>
        <begin position="385"/>
        <end position="400"/>
    </location>
</feature>